<evidence type="ECO:0000313" key="1">
    <source>
        <dbReference type="EMBL" id="PNY17767.1"/>
    </source>
</evidence>
<sequence>MPVAIDGEFGGTTVFCCDFDKSYTLELQQNHGAQCDFAKFTAGTIFRMLGGPIRSSKRYGGVEWTGEVLGSNSGNNIRDSNLTVKKTIIIEFMIVVCMRFGTKRNGILMWKNIFKE</sequence>
<accession>A0A2K3PR70</accession>
<proteinExistence type="predicted"/>
<gene>
    <name evidence="1" type="ORF">L195_g014519</name>
</gene>
<dbReference type="AlphaFoldDB" id="A0A2K3PR70"/>
<reference evidence="1 2" key="2">
    <citation type="journal article" date="2017" name="Front. Plant Sci.">
        <title>Gene Classification and Mining of Molecular Markers Useful in Red Clover (Trifolium pratense) Breeding.</title>
        <authorList>
            <person name="Istvanek J."/>
            <person name="Dluhosova J."/>
            <person name="Dluhos P."/>
            <person name="Patkova L."/>
            <person name="Nedelnik J."/>
            <person name="Repkova J."/>
        </authorList>
    </citation>
    <scope>NUCLEOTIDE SEQUENCE [LARGE SCALE GENOMIC DNA]</scope>
    <source>
        <strain evidence="2">cv. Tatra</strain>
        <tissue evidence="1">Young leaves</tissue>
    </source>
</reference>
<protein>
    <submittedName>
        <fullName evidence="1">Uncharacterized protein</fullName>
    </submittedName>
</protein>
<organism evidence="1 2">
    <name type="scientific">Trifolium pratense</name>
    <name type="common">Red clover</name>
    <dbReference type="NCBI Taxonomy" id="57577"/>
    <lineage>
        <taxon>Eukaryota</taxon>
        <taxon>Viridiplantae</taxon>
        <taxon>Streptophyta</taxon>
        <taxon>Embryophyta</taxon>
        <taxon>Tracheophyta</taxon>
        <taxon>Spermatophyta</taxon>
        <taxon>Magnoliopsida</taxon>
        <taxon>eudicotyledons</taxon>
        <taxon>Gunneridae</taxon>
        <taxon>Pentapetalae</taxon>
        <taxon>rosids</taxon>
        <taxon>fabids</taxon>
        <taxon>Fabales</taxon>
        <taxon>Fabaceae</taxon>
        <taxon>Papilionoideae</taxon>
        <taxon>50 kb inversion clade</taxon>
        <taxon>NPAAA clade</taxon>
        <taxon>Hologalegina</taxon>
        <taxon>IRL clade</taxon>
        <taxon>Trifolieae</taxon>
        <taxon>Trifolium</taxon>
    </lineage>
</organism>
<dbReference type="Proteomes" id="UP000236291">
    <property type="component" value="Unassembled WGS sequence"/>
</dbReference>
<evidence type="ECO:0000313" key="2">
    <source>
        <dbReference type="Proteomes" id="UP000236291"/>
    </source>
</evidence>
<comment type="caution">
    <text evidence="1">The sequence shown here is derived from an EMBL/GenBank/DDBJ whole genome shotgun (WGS) entry which is preliminary data.</text>
</comment>
<name>A0A2K3PR70_TRIPR</name>
<dbReference type="EMBL" id="ASHM01009659">
    <property type="protein sequence ID" value="PNY17767.1"/>
    <property type="molecule type" value="Genomic_DNA"/>
</dbReference>
<reference evidence="1 2" key="1">
    <citation type="journal article" date="2014" name="Am. J. Bot.">
        <title>Genome assembly and annotation for red clover (Trifolium pratense; Fabaceae).</title>
        <authorList>
            <person name="Istvanek J."/>
            <person name="Jaros M."/>
            <person name="Krenek A."/>
            <person name="Repkova J."/>
        </authorList>
    </citation>
    <scope>NUCLEOTIDE SEQUENCE [LARGE SCALE GENOMIC DNA]</scope>
    <source>
        <strain evidence="2">cv. Tatra</strain>
        <tissue evidence="1">Young leaves</tissue>
    </source>
</reference>